<dbReference type="SUPFAM" id="SSF49562">
    <property type="entry name" value="C2 domain (Calcium/lipid-binding domain, CaLB)"/>
    <property type="match status" value="1"/>
</dbReference>
<feature type="coiled-coil region" evidence="1">
    <location>
        <begin position="318"/>
        <end position="348"/>
    </location>
</feature>
<keyword evidence="5" id="KW-1185">Reference proteome</keyword>
<dbReference type="CDD" id="cd04051">
    <property type="entry name" value="C2_SRC2_like"/>
    <property type="match status" value="1"/>
</dbReference>
<dbReference type="InterPro" id="IPR044750">
    <property type="entry name" value="C2_SRC2/BAP"/>
</dbReference>
<dbReference type="EMBL" id="CP093348">
    <property type="protein sequence ID" value="WOH04587.1"/>
    <property type="molecule type" value="Genomic_DNA"/>
</dbReference>
<dbReference type="AlphaFoldDB" id="A0A161ZUL8"/>
<evidence type="ECO:0000256" key="1">
    <source>
        <dbReference type="SAM" id="Coils"/>
    </source>
</evidence>
<dbReference type="SMART" id="SM00239">
    <property type="entry name" value="C2"/>
    <property type="match status" value="1"/>
</dbReference>
<sequence length="359" mass="39794">MEFCTLDITVVAASDLKDVNLFMKMAVYVEVYISSEHEESSKRKRKTHMDRSGGCYPEWNHRFKFTVERTTMFKSFINFHLKAESGLGDKVVGVVCIPLRDLLEDSIDNKTSHEIEAEYQVMTPEGKAKGSLKISFRFGENSVQQVQGISTVRKMRASVFPDIYQPRLTNRSDVVANGGYYPAPYAFYSQPGMVPVPPGYSYPGYGGGEYMYDLYPQTYYSPPLGGYSYPAGLSGQPVAYAYMPVQHPNPVQEHSFQKNIRSGPRSITGMGLRADMWGGFFVGDSVSEAGNLALKEVAVADSEEINFGEIAGSNISFQNDVKANIENLENQLTQLASSLAKLKAKEEKALDGETSTTSN</sequence>
<dbReference type="GO" id="GO:0006952">
    <property type="term" value="P:defense response"/>
    <property type="evidence" value="ECO:0007669"/>
    <property type="project" value="InterPro"/>
</dbReference>
<dbReference type="Pfam" id="PF00168">
    <property type="entry name" value="C2"/>
    <property type="match status" value="1"/>
</dbReference>
<dbReference type="EMBL" id="LNRQ01000006">
    <property type="protein sequence ID" value="KZM90480.1"/>
    <property type="molecule type" value="Genomic_DNA"/>
</dbReference>
<dbReference type="InterPro" id="IPR000008">
    <property type="entry name" value="C2_dom"/>
</dbReference>
<organism evidence="3">
    <name type="scientific">Daucus carota subsp. sativus</name>
    <name type="common">Carrot</name>
    <dbReference type="NCBI Taxonomy" id="79200"/>
    <lineage>
        <taxon>Eukaryota</taxon>
        <taxon>Viridiplantae</taxon>
        <taxon>Streptophyta</taxon>
        <taxon>Embryophyta</taxon>
        <taxon>Tracheophyta</taxon>
        <taxon>Spermatophyta</taxon>
        <taxon>Magnoliopsida</taxon>
        <taxon>eudicotyledons</taxon>
        <taxon>Gunneridae</taxon>
        <taxon>Pentapetalae</taxon>
        <taxon>asterids</taxon>
        <taxon>campanulids</taxon>
        <taxon>Apiales</taxon>
        <taxon>Apiaceae</taxon>
        <taxon>Apioideae</taxon>
        <taxon>Scandiceae</taxon>
        <taxon>Daucinae</taxon>
        <taxon>Daucus</taxon>
        <taxon>Daucus sect. Daucus</taxon>
    </lineage>
</organism>
<feature type="domain" description="C2" evidence="2">
    <location>
        <begin position="1"/>
        <end position="112"/>
    </location>
</feature>
<reference evidence="4" key="2">
    <citation type="submission" date="2022-03" db="EMBL/GenBank/DDBJ databases">
        <title>Draft title - Genomic analysis of global carrot germplasm unveils the trajectory of domestication and the origin of high carotenoid orange carrot.</title>
        <authorList>
            <person name="Iorizzo M."/>
            <person name="Ellison S."/>
            <person name="Senalik D."/>
            <person name="Macko-Podgorni A."/>
            <person name="Grzebelus D."/>
            <person name="Bostan H."/>
            <person name="Rolling W."/>
            <person name="Curaba J."/>
            <person name="Simon P."/>
        </authorList>
    </citation>
    <scope>NUCLEOTIDE SEQUENCE</scope>
    <source>
        <tissue evidence="4">Leaf</tissue>
    </source>
</reference>
<gene>
    <name evidence="3" type="ORF">DCAR_022155</name>
    <name evidence="4" type="ORF">DCAR_0623997</name>
</gene>
<accession>A0A161ZUL8</accession>
<name>A0A161ZUL8_DAUCS</name>
<evidence type="ECO:0000313" key="4">
    <source>
        <dbReference type="EMBL" id="WOH04587.1"/>
    </source>
</evidence>
<evidence type="ECO:0000259" key="2">
    <source>
        <dbReference type="PROSITE" id="PS50004"/>
    </source>
</evidence>
<protein>
    <recommendedName>
        <fullName evidence="2">C2 domain-containing protein</fullName>
    </recommendedName>
</protein>
<keyword evidence="1" id="KW-0175">Coiled coil</keyword>
<dbReference type="PANTHER" id="PTHR32246:SF163">
    <property type="entry name" value="PROTEIN SRC2-LIKE"/>
    <property type="match status" value="1"/>
</dbReference>
<reference evidence="3" key="1">
    <citation type="journal article" date="2016" name="Nat. Genet.">
        <title>A high-quality carrot genome assembly provides new insights into carotenoid accumulation and asterid genome evolution.</title>
        <authorList>
            <person name="Iorizzo M."/>
            <person name="Ellison S."/>
            <person name="Senalik D."/>
            <person name="Zeng P."/>
            <person name="Satapoomin P."/>
            <person name="Huang J."/>
            <person name="Bowman M."/>
            <person name="Iovene M."/>
            <person name="Sanseverino W."/>
            <person name="Cavagnaro P."/>
            <person name="Yildiz M."/>
            <person name="Macko-Podgorni A."/>
            <person name="Moranska E."/>
            <person name="Grzebelus E."/>
            <person name="Grzebelus D."/>
            <person name="Ashrafi H."/>
            <person name="Zheng Z."/>
            <person name="Cheng S."/>
            <person name="Spooner D."/>
            <person name="Van Deynze A."/>
            <person name="Simon P."/>
        </authorList>
    </citation>
    <scope>NUCLEOTIDE SEQUENCE [LARGE SCALE GENOMIC DNA]</scope>
    <source>
        <tissue evidence="3">Leaf</tissue>
    </source>
</reference>
<dbReference type="KEGG" id="dcr:108226029"/>
<dbReference type="Proteomes" id="UP000077755">
    <property type="component" value="Chromosome 6"/>
</dbReference>
<dbReference type="Gramene" id="KZM90480">
    <property type="protein sequence ID" value="KZM90480"/>
    <property type="gene ID" value="DCAR_022155"/>
</dbReference>
<dbReference type="PROSITE" id="PS50004">
    <property type="entry name" value="C2"/>
    <property type="match status" value="1"/>
</dbReference>
<dbReference type="PANTHER" id="PTHR32246">
    <property type="entry name" value="INGRESSION PROTEIN FIC1"/>
    <property type="match status" value="1"/>
</dbReference>
<dbReference type="InterPro" id="IPR035892">
    <property type="entry name" value="C2_domain_sf"/>
</dbReference>
<proteinExistence type="predicted"/>
<dbReference type="Gene3D" id="2.60.40.150">
    <property type="entry name" value="C2 domain"/>
    <property type="match status" value="1"/>
</dbReference>
<evidence type="ECO:0000313" key="3">
    <source>
        <dbReference type="EMBL" id="KZM90480.1"/>
    </source>
</evidence>
<evidence type="ECO:0000313" key="5">
    <source>
        <dbReference type="Proteomes" id="UP000077755"/>
    </source>
</evidence>